<evidence type="ECO:0000313" key="3">
    <source>
        <dbReference type="EMBL" id="KAH7316882.1"/>
    </source>
</evidence>
<reference evidence="3" key="1">
    <citation type="journal article" date="2021" name="Nat. Commun.">
        <title>Genetic determinants of endophytism in the Arabidopsis root mycobiome.</title>
        <authorList>
            <person name="Mesny F."/>
            <person name="Miyauchi S."/>
            <person name="Thiergart T."/>
            <person name="Pickel B."/>
            <person name="Atanasova L."/>
            <person name="Karlsson M."/>
            <person name="Huettel B."/>
            <person name="Barry K.W."/>
            <person name="Haridas S."/>
            <person name="Chen C."/>
            <person name="Bauer D."/>
            <person name="Andreopoulos W."/>
            <person name="Pangilinan J."/>
            <person name="LaButti K."/>
            <person name="Riley R."/>
            <person name="Lipzen A."/>
            <person name="Clum A."/>
            <person name="Drula E."/>
            <person name="Henrissat B."/>
            <person name="Kohler A."/>
            <person name="Grigoriev I.V."/>
            <person name="Martin F.M."/>
            <person name="Hacquard S."/>
        </authorList>
    </citation>
    <scope>NUCLEOTIDE SEQUENCE</scope>
    <source>
        <strain evidence="3">MPI-CAGE-CH-0235</strain>
    </source>
</reference>
<feature type="compositionally biased region" description="Acidic residues" evidence="1">
    <location>
        <begin position="832"/>
        <end position="845"/>
    </location>
</feature>
<keyword evidence="4" id="KW-1185">Reference proteome</keyword>
<dbReference type="Proteomes" id="UP000813444">
    <property type="component" value="Unassembled WGS sequence"/>
</dbReference>
<comment type="caution">
    <text evidence="3">The sequence shown here is derived from an EMBL/GenBank/DDBJ whole genome shotgun (WGS) entry which is preliminary data.</text>
</comment>
<dbReference type="InterPro" id="IPR031348">
    <property type="entry name" value="PigL_N"/>
</dbReference>
<feature type="domain" description="Azaphilone pigments biosynthesis cluster protein L N-terminal" evidence="2">
    <location>
        <begin position="1"/>
        <end position="150"/>
    </location>
</feature>
<accession>A0A8K0SKP5</accession>
<organism evidence="3 4">
    <name type="scientific">Stachybotrys elegans</name>
    <dbReference type="NCBI Taxonomy" id="80388"/>
    <lineage>
        <taxon>Eukaryota</taxon>
        <taxon>Fungi</taxon>
        <taxon>Dikarya</taxon>
        <taxon>Ascomycota</taxon>
        <taxon>Pezizomycotina</taxon>
        <taxon>Sordariomycetes</taxon>
        <taxon>Hypocreomycetidae</taxon>
        <taxon>Hypocreales</taxon>
        <taxon>Stachybotryaceae</taxon>
        <taxon>Stachybotrys</taxon>
    </lineage>
</organism>
<dbReference type="EMBL" id="JAGPNK010000008">
    <property type="protein sequence ID" value="KAH7316882.1"/>
    <property type="molecule type" value="Genomic_DNA"/>
</dbReference>
<dbReference type="OrthoDB" id="539213at2759"/>
<evidence type="ECO:0000256" key="1">
    <source>
        <dbReference type="SAM" id="MobiDB-lite"/>
    </source>
</evidence>
<dbReference type="Gene3D" id="1.25.40.20">
    <property type="entry name" value="Ankyrin repeat-containing domain"/>
    <property type="match status" value="1"/>
</dbReference>
<dbReference type="AlphaFoldDB" id="A0A8K0SKP5"/>
<dbReference type="InterPro" id="IPR036770">
    <property type="entry name" value="Ankyrin_rpt-contain_sf"/>
</dbReference>
<dbReference type="SUPFAM" id="SSF48403">
    <property type="entry name" value="Ankyrin repeat"/>
    <property type="match status" value="1"/>
</dbReference>
<proteinExistence type="predicted"/>
<protein>
    <recommendedName>
        <fullName evidence="2">Azaphilone pigments biosynthesis cluster protein L N-terminal domain-containing protein</fullName>
    </recommendedName>
</protein>
<gene>
    <name evidence="3" type="ORF">B0I35DRAFT_434180</name>
</gene>
<evidence type="ECO:0000259" key="2">
    <source>
        <dbReference type="Pfam" id="PF17111"/>
    </source>
</evidence>
<name>A0A8K0SKP5_9HYPO</name>
<evidence type="ECO:0000313" key="4">
    <source>
        <dbReference type="Proteomes" id="UP000813444"/>
    </source>
</evidence>
<sequence length="885" mass="98050">MEALGAGASVVAFVPLAMGAAKVAYNILSSIKDGPSSVQKAAEAILTLYGILEQLDRLDQSDTDVPLRVDIKGCFEDLDVFAKKVIKVQSSSIDDGGRRLWKRLKQFVTEKELEKISLSISQHYSRLNVRLGALSTNKLSILNNNMSRFGSELQMVATAQQRQTSLVVDSNLDLRNALTGKLDAQTSLLRDFYPRLCASQATNDARLTQLRASFDELKADTASSIDKVAGSVASINTGLAANEAQELQEVLSNFGRDAKALSQQLNNFSRIIGEIPSHQSGTLGDSATFAQDEAYDLTDRRLADAIQRLSRLTQDKERTFDLMESADRTSQSIIDDLKSILDTARHKANEIATSYSSTISQDCKSEHAELDLQIGQFSNIFAGNDLVLNPHGGTVNRKRKMPLTILETSGSSQSISFSSGVLTFTRRKRLRKCSCNGEACHDCTSMRHLCDQASPTYTEYLGVVTFVPRDNRKHSMFTISAFNLRAAQIGFSSMSSLSVNRVIPSGSKVFSLVEEGLLQELREMLQDGEASLRDHDEGGASLLFYSTQQPQMCKFLVENGLDVNHVAKYDYFKRTPIQIEMNDFDRDLAEVSVRDECREILLNAGADMLWSPEPDHICGPFIDSLADDNAFGNYTRHVKKALSEGLLTLSDIQSYRTRGNSLLHIACGNYAIGVTQQTILDLLAFGIDINEVGARGERCLFTAISSFGMLRGPESDGSHHVIREQQVLVTLLHNGANPRDEFQGLSMSEYAYHPHLCNRRYEDGAFGSYLGDLWDSALSICDYEISEFRRNFPRRAHYTAKYAREDFELLWKGREKLCPYWYNTPYPSNSEMESDNEPQSEDESDSGGAGSCPEPQSEDDSDGDGVGSDPETQSEDESDDGRCIL</sequence>
<dbReference type="Pfam" id="PF17111">
    <property type="entry name" value="PigL_N"/>
    <property type="match status" value="1"/>
</dbReference>
<feature type="region of interest" description="Disordered" evidence="1">
    <location>
        <begin position="828"/>
        <end position="885"/>
    </location>
</feature>